<protein>
    <recommendedName>
        <fullName evidence="5">Peptidase S1 domain-containing protein</fullName>
    </recommendedName>
</protein>
<dbReference type="AlphaFoldDB" id="A0A0D9NLG0"/>
<dbReference type="CDD" id="cd00190">
    <property type="entry name" value="Tryp_SPc"/>
    <property type="match status" value="1"/>
</dbReference>
<dbReference type="STRING" id="1291518.A0A0D9NLG0"/>
<dbReference type="InterPro" id="IPR043504">
    <property type="entry name" value="Peptidase_S1_PA_chymotrypsin"/>
</dbReference>
<dbReference type="InterPro" id="IPR033116">
    <property type="entry name" value="TRYPSIN_SER"/>
</dbReference>
<reference evidence="7" key="1">
    <citation type="journal article" date="2014" name="BMC Genomics">
        <title>The genome sequence of the biocontrol fungus Metarhizium anisopliae and comparative genomics of Metarhizium species.</title>
        <authorList>
            <person name="Pattemore J.A."/>
            <person name="Hane J.K."/>
            <person name="Williams A.H."/>
            <person name="Wilson B.A."/>
            <person name="Stodart B.J."/>
            <person name="Ash G.J."/>
        </authorList>
    </citation>
    <scope>NUCLEOTIDE SEQUENCE [LARGE SCALE GENOMIC DNA]</scope>
    <source>
        <strain evidence="7">BRIP 53293</strain>
    </source>
</reference>
<evidence type="ECO:0000313" key="7">
    <source>
        <dbReference type="Proteomes" id="UP000054544"/>
    </source>
</evidence>
<dbReference type="Proteomes" id="UP000054544">
    <property type="component" value="Unassembled WGS sequence"/>
</dbReference>
<feature type="signal peptide" evidence="4">
    <location>
        <begin position="1"/>
        <end position="20"/>
    </location>
</feature>
<dbReference type="Pfam" id="PF00089">
    <property type="entry name" value="Trypsin"/>
    <property type="match status" value="1"/>
</dbReference>
<dbReference type="PRINTS" id="PR00722">
    <property type="entry name" value="CHYMOTRYPSIN"/>
</dbReference>
<dbReference type="Gene3D" id="2.40.10.10">
    <property type="entry name" value="Trypsin-like serine proteases"/>
    <property type="match status" value="1"/>
</dbReference>
<keyword evidence="2" id="KW-1015">Disulfide bond</keyword>
<dbReference type="PROSITE" id="PS00135">
    <property type="entry name" value="TRYPSIN_SER"/>
    <property type="match status" value="1"/>
</dbReference>
<evidence type="ECO:0000259" key="5">
    <source>
        <dbReference type="PROSITE" id="PS50240"/>
    </source>
</evidence>
<dbReference type="GO" id="GO:0006508">
    <property type="term" value="P:proteolysis"/>
    <property type="evidence" value="ECO:0007669"/>
    <property type="project" value="UniProtKB-KW"/>
</dbReference>
<dbReference type="PROSITE" id="PS50240">
    <property type="entry name" value="TRYPSIN_DOM"/>
    <property type="match status" value="1"/>
</dbReference>
<accession>A0A0D9NLG0</accession>
<name>A0A0D9NLG0_METAN</name>
<organism evidence="6 7">
    <name type="scientific">Metarhizium anisopliae BRIP 53293</name>
    <dbReference type="NCBI Taxonomy" id="1291518"/>
    <lineage>
        <taxon>Eukaryota</taxon>
        <taxon>Fungi</taxon>
        <taxon>Dikarya</taxon>
        <taxon>Ascomycota</taxon>
        <taxon>Pezizomycotina</taxon>
        <taxon>Sordariomycetes</taxon>
        <taxon>Hypocreomycetidae</taxon>
        <taxon>Hypocreales</taxon>
        <taxon>Clavicipitaceae</taxon>
        <taxon>Metarhizium</taxon>
    </lineage>
</organism>
<dbReference type="OrthoDB" id="4915747at2759"/>
<dbReference type="InterPro" id="IPR018114">
    <property type="entry name" value="TRYPSIN_HIS"/>
</dbReference>
<dbReference type="InterPro" id="IPR001314">
    <property type="entry name" value="Peptidase_S1A"/>
</dbReference>
<keyword evidence="3" id="KW-0378">Hydrolase</keyword>
<dbReference type="InterPro" id="IPR050430">
    <property type="entry name" value="Peptidase_S1"/>
</dbReference>
<keyword evidence="3" id="KW-0720">Serine protease</keyword>
<dbReference type="PROSITE" id="PS00134">
    <property type="entry name" value="TRYPSIN_HIS"/>
    <property type="match status" value="1"/>
</dbReference>
<dbReference type="InterPro" id="IPR001254">
    <property type="entry name" value="Trypsin_dom"/>
</dbReference>
<evidence type="ECO:0000256" key="1">
    <source>
        <dbReference type="ARBA" id="ARBA00007664"/>
    </source>
</evidence>
<evidence type="ECO:0000313" key="6">
    <source>
        <dbReference type="EMBL" id="KJK74578.1"/>
    </source>
</evidence>
<gene>
    <name evidence="6" type="ORF">H634G_10107</name>
</gene>
<dbReference type="SUPFAM" id="SSF50494">
    <property type="entry name" value="Trypsin-like serine proteases"/>
    <property type="match status" value="1"/>
</dbReference>
<dbReference type="GO" id="GO:0004252">
    <property type="term" value="F:serine-type endopeptidase activity"/>
    <property type="evidence" value="ECO:0007669"/>
    <property type="project" value="InterPro"/>
</dbReference>
<dbReference type="EMBL" id="KE384756">
    <property type="protein sequence ID" value="KJK74578.1"/>
    <property type="molecule type" value="Genomic_DNA"/>
</dbReference>
<dbReference type="InterPro" id="IPR009003">
    <property type="entry name" value="Peptidase_S1_PA"/>
</dbReference>
<keyword evidence="7" id="KW-1185">Reference proteome</keyword>
<dbReference type="PANTHER" id="PTHR24276:SF98">
    <property type="entry name" value="FI18310P1-RELATED"/>
    <property type="match status" value="1"/>
</dbReference>
<evidence type="ECO:0000256" key="3">
    <source>
        <dbReference type="RuleBase" id="RU363034"/>
    </source>
</evidence>
<dbReference type="PANTHER" id="PTHR24276">
    <property type="entry name" value="POLYSERASE-RELATED"/>
    <property type="match status" value="1"/>
</dbReference>
<evidence type="ECO:0000256" key="2">
    <source>
        <dbReference type="ARBA" id="ARBA00023157"/>
    </source>
</evidence>
<proteinExistence type="inferred from homology"/>
<keyword evidence="4" id="KW-0732">Signal</keyword>
<sequence>MVRSTAITLAATFFATLAAAATIDKRIVGGEDVPDGEIKFIVSLRDENGTHVCGGSLLDSTTVLTAAHCLISDEIQIVSRDSGNSGKYTTHPSSTKTGGVNATVASVEKHPNYTPGAPSDCTADLPLDECGRRADLPGGREENDIAIVKLSTPIEKSDTIDYAGLPPAGGDAVVNSTAIAAGWGAQTPLESTVPKDGEMKPIILAEKLSKIVLDIHAREDCAAKYKNQKVGDRDTIICAGGQGKNPCKGDSGGPLFHPETRELLGVVSWSIRDRYDDDLCNKTPTVFTRVGSYINWINDNLGSRASSRLAAVRHCTRPENDVIPCFNALLFCHEREVSPDAPVLELLECIDRIQICADQNTRADQCVANAKVCKEQEKLPVGDLVNLARCAKKDL</sequence>
<dbReference type="SMART" id="SM00020">
    <property type="entry name" value="Tryp_SPc"/>
    <property type="match status" value="1"/>
</dbReference>
<evidence type="ECO:0000256" key="4">
    <source>
        <dbReference type="SAM" id="SignalP"/>
    </source>
</evidence>
<feature type="chain" id="PRO_5002341161" description="Peptidase S1 domain-containing protein" evidence="4">
    <location>
        <begin position="21"/>
        <end position="395"/>
    </location>
</feature>
<keyword evidence="3" id="KW-0645">Protease</keyword>
<feature type="domain" description="Peptidase S1" evidence="5">
    <location>
        <begin position="27"/>
        <end position="302"/>
    </location>
</feature>
<comment type="similarity">
    <text evidence="1">Belongs to the peptidase S1 family.</text>
</comment>